<evidence type="ECO:0000256" key="11">
    <source>
        <dbReference type="HAMAP-Rule" id="MF_00228"/>
    </source>
</evidence>
<dbReference type="GO" id="GO:0000287">
    <property type="term" value="F:magnesium ion binding"/>
    <property type="evidence" value="ECO:0007669"/>
    <property type="project" value="UniProtKB-UniRule"/>
</dbReference>
<dbReference type="SUPFAM" id="SSF53613">
    <property type="entry name" value="Ribokinase-like"/>
    <property type="match status" value="1"/>
</dbReference>
<keyword evidence="6 11" id="KW-0547">Nucleotide-binding</keyword>
<dbReference type="NCBIfam" id="TIGR00694">
    <property type="entry name" value="thiM"/>
    <property type="match status" value="1"/>
</dbReference>
<dbReference type="GO" id="GO:0009228">
    <property type="term" value="P:thiamine biosynthetic process"/>
    <property type="evidence" value="ECO:0007669"/>
    <property type="project" value="UniProtKB-KW"/>
</dbReference>
<dbReference type="InterPro" id="IPR000417">
    <property type="entry name" value="Hyethyz_kinase"/>
</dbReference>
<keyword evidence="9 11" id="KW-0460">Magnesium</keyword>
<feature type="binding site" evidence="11">
    <location>
        <position position="165"/>
    </location>
    <ligand>
        <name>ATP</name>
        <dbReference type="ChEBI" id="CHEBI:30616"/>
    </ligand>
</feature>
<evidence type="ECO:0000256" key="1">
    <source>
        <dbReference type="ARBA" id="ARBA00001771"/>
    </source>
</evidence>
<protein>
    <recommendedName>
        <fullName evidence="11">Hydroxyethylthiazole kinase</fullName>
        <ecNumber evidence="11">2.7.1.50</ecNumber>
    </recommendedName>
    <alternativeName>
        <fullName evidence="11">4-methyl-5-beta-hydroxyethylthiazole kinase</fullName>
        <shortName evidence="11">TH kinase</shortName>
        <shortName evidence="11">Thz kinase</shortName>
    </alternativeName>
</protein>
<dbReference type="EMBL" id="DUGC01000046">
    <property type="protein sequence ID" value="HIH09548.1"/>
    <property type="molecule type" value="Genomic_DNA"/>
</dbReference>
<keyword evidence="4 11" id="KW-0808">Transferase</keyword>
<dbReference type="HAMAP" id="MF_00228">
    <property type="entry name" value="Thz_kinase"/>
    <property type="match status" value="1"/>
</dbReference>
<evidence type="ECO:0000256" key="8">
    <source>
        <dbReference type="ARBA" id="ARBA00022840"/>
    </source>
</evidence>
<dbReference type="AlphaFoldDB" id="A0A7J4IVJ2"/>
<name>A0A7J4IVJ2_9ARCH</name>
<keyword evidence="10 11" id="KW-0784">Thiamine biosynthesis</keyword>
<evidence type="ECO:0000256" key="3">
    <source>
        <dbReference type="ARBA" id="ARBA00004868"/>
    </source>
</evidence>
<dbReference type="EC" id="2.7.1.50" evidence="11"/>
<dbReference type="Pfam" id="PF02110">
    <property type="entry name" value="HK"/>
    <property type="match status" value="1"/>
</dbReference>
<comment type="caution">
    <text evidence="12">The sequence shown here is derived from an EMBL/GenBank/DDBJ whole genome shotgun (WGS) entry which is preliminary data.</text>
</comment>
<comment type="cofactor">
    <cofactor evidence="2 11">
        <name>Mg(2+)</name>
        <dbReference type="ChEBI" id="CHEBI:18420"/>
    </cofactor>
</comment>
<evidence type="ECO:0000256" key="4">
    <source>
        <dbReference type="ARBA" id="ARBA00022679"/>
    </source>
</evidence>
<dbReference type="PRINTS" id="PR01099">
    <property type="entry name" value="HYETHTZKNASE"/>
</dbReference>
<dbReference type="CDD" id="cd01170">
    <property type="entry name" value="THZ_kinase"/>
    <property type="match status" value="1"/>
</dbReference>
<comment type="similarity">
    <text evidence="11">Belongs to the Thz kinase family.</text>
</comment>
<dbReference type="Proteomes" id="UP000565078">
    <property type="component" value="Unassembled WGS sequence"/>
</dbReference>
<dbReference type="UniPathway" id="UPA00060">
    <property type="reaction ID" value="UER00139"/>
</dbReference>
<keyword evidence="5 11" id="KW-0479">Metal-binding</keyword>
<comment type="function">
    <text evidence="11">Catalyzes the phosphorylation of the hydroxyl group of 4-methyl-5-beta-hydroxyethylthiazole (THZ).</text>
</comment>
<dbReference type="InterPro" id="IPR029056">
    <property type="entry name" value="Ribokinase-like"/>
</dbReference>
<dbReference type="GO" id="GO:0009229">
    <property type="term" value="P:thiamine diphosphate biosynthetic process"/>
    <property type="evidence" value="ECO:0007669"/>
    <property type="project" value="UniProtKB-UniRule"/>
</dbReference>
<feature type="binding site" evidence="11">
    <location>
        <position position="192"/>
    </location>
    <ligand>
        <name>substrate</name>
    </ligand>
</feature>
<dbReference type="GO" id="GO:0005524">
    <property type="term" value="F:ATP binding"/>
    <property type="evidence" value="ECO:0007669"/>
    <property type="project" value="UniProtKB-UniRule"/>
</dbReference>
<dbReference type="Gene3D" id="3.40.1190.20">
    <property type="match status" value="1"/>
</dbReference>
<evidence type="ECO:0000256" key="5">
    <source>
        <dbReference type="ARBA" id="ARBA00022723"/>
    </source>
</evidence>
<evidence type="ECO:0000256" key="10">
    <source>
        <dbReference type="ARBA" id="ARBA00022977"/>
    </source>
</evidence>
<evidence type="ECO:0000313" key="12">
    <source>
        <dbReference type="EMBL" id="HIH09548.1"/>
    </source>
</evidence>
<evidence type="ECO:0000256" key="2">
    <source>
        <dbReference type="ARBA" id="ARBA00001946"/>
    </source>
</evidence>
<sequence length="268" mass="28431">MEDVYSYLEKVQSQRPLVHHITNWVTIYDCANMTRCFGALPVMAHAKEEVEQMAGIAGALVLNIGTLTNELVESMILAARVANKKGIPVVLDVVGAGATDMRTLKVREILGKVRVDIIKGNAAEIGTVAGVESQVRGVESISVAQRPPVIAQMLAKERSCVVVITGRDDIVAGRDECYVISNGHEMMGKVVGTGCMAASVLGAFAATGKDYAKQCAAAMSCYGIAGEIAAKKSAGPGSFKENFYDAVYLLSAKEINAMQKISVAAMQE</sequence>
<dbReference type="GO" id="GO:0004417">
    <property type="term" value="F:hydroxyethylthiazole kinase activity"/>
    <property type="evidence" value="ECO:0007669"/>
    <property type="project" value="UniProtKB-UniRule"/>
</dbReference>
<evidence type="ECO:0000256" key="6">
    <source>
        <dbReference type="ARBA" id="ARBA00022741"/>
    </source>
</evidence>
<organism evidence="12 13">
    <name type="scientific">Candidatus Iainarchaeum sp</name>
    <dbReference type="NCBI Taxonomy" id="3101447"/>
    <lineage>
        <taxon>Archaea</taxon>
        <taxon>Candidatus Iainarchaeota</taxon>
        <taxon>Candidatus Iainarchaeia</taxon>
        <taxon>Candidatus Iainarchaeales</taxon>
        <taxon>Candidatus Iainarchaeaceae</taxon>
        <taxon>Candidatus Iainarchaeum</taxon>
    </lineage>
</organism>
<dbReference type="NCBIfam" id="NF006830">
    <property type="entry name" value="PRK09355.1"/>
    <property type="match status" value="1"/>
</dbReference>
<accession>A0A7J4IVJ2</accession>
<evidence type="ECO:0000313" key="13">
    <source>
        <dbReference type="Proteomes" id="UP000565078"/>
    </source>
</evidence>
<keyword evidence="8 11" id="KW-0067">ATP-binding</keyword>
<reference evidence="13" key="1">
    <citation type="journal article" date="2020" name="bioRxiv">
        <title>A rank-normalized archaeal taxonomy based on genome phylogeny resolves widespread incomplete and uneven classifications.</title>
        <authorList>
            <person name="Rinke C."/>
            <person name="Chuvochina M."/>
            <person name="Mussig A.J."/>
            <person name="Chaumeil P.-A."/>
            <person name="Waite D.W."/>
            <person name="Whitman W.B."/>
            <person name="Parks D.H."/>
            <person name="Hugenholtz P."/>
        </authorList>
    </citation>
    <scope>NUCLEOTIDE SEQUENCE [LARGE SCALE GENOMIC DNA]</scope>
</reference>
<evidence type="ECO:0000256" key="9">
    <source>
        <dbReference type="ARBA" id="ARBA00022842"/>
    </source>
</evidence>
<dbReference type="PIRSF" id="PIRSF000513">
    <property type="entry name" value="Thz_kinase"/>
    <property type="match status" value="1"/>
</dbReference>
<keyword evidence="7 11" id="KW-0418">Kinase</keyword>
<comment type="pathway">
    <text evidence="3 11">Cofactor biosynthesis; thiamine diphosphate biosynthesis; 4-methyl-5-(2-phosphoethyl)-thiazole from 5-(2-hydroxyethyl)-4-methylthiazole: step 1/1.</text>
</comment>
<evidence type="ECO:0000256" key="7">
    <source>
        <dbReference type="ARBA" id="ARBA00022777"/>
    </source>
</evidence>
<proteinExistence type="inferred from homology"/>
<comment type="catalytic activity">
    <reaction evidence="1 11">
        <text>5-(2-hydroxyethyl)-4-methylthiazole + ATP = 4-methyl-5-(2-phosphooxyethyl)-thiazole + ADP + H(+)</text>
        <dbReference type="Rhea" id="RHEA:24212"/>
        <dbReference type="ChEBI" id="CHEBI:15378"/>
        <dbReference type="ChEBI" id="CHEBI:17957"/>
        <dbReference type="ChEBI" id="CHEBI:30616"/>
        <dbReference type="ChEBI" id="CHEBI:58296"/>
        <dbReference type="ChEBI" id="CHEBI:456216"/>
        <dbReference type="EC" id="2.7.1.50"/>
    </reaction>
</comment>
<feature type="binding site" evidence="11">
    <location>
        <position position="119"/>
    </location>
    <ligand>
        <name>ATP</name>
        <dbReference type="ChEBI" id="CHEBI:30616"/>
    </ligand>
</feature>
<gene>
    <name evidence="11 12" type="primary">thiM</name>
    <name evidence="12" type="ORF">HA254_02650</name>
</gene>
<feature type="binding site" evidence="11">
    <location>
        <position position="43"/>
    </location>
    <ligand>
        <name>substrate</name>
    </ligand>
</feature>